<dbReference type="STRING" id="35608.A0A2U1KWC2"/>
<dbReference type="GO" id="GO:0051762">
    <property type="term" value="P:sesquiterpene biosynthetic process"/>
    <property type="evidence" value="ECO:0007669"/>
    <property type="project" value="UniProtKB-ARBA"/>
</dbReference>
<dbReference type="EMBL" id="PKPP01013341">
    <property type="protein sequence ID" value="PWA41068.1"/>
    <property type="molecule type" value="Genomic_DNA"/>
</dbReference>
<dbReference type="Proteomes" id="UP000245207">
    <property type="component" value="Unassembled WGS sequence"/>
</dbReference>
<comment type="cofactor">
    <cofactor evidence="8">
        <name>heme</name>
        <dbReference type="ChEBI" id="CHEBI:30413"/>
    </cofactor>
</comment>
<evidence type="ECO:0000256" key="2">
    <source>
        <dbReference type="ARBA" id="ARBA00010617"/>
    </source>
</evidence>
<dbReference type="GO" id="GO:0016712">
    <property type="term" value="F:oxidoreductase activity, acting on paired donors, with incorporation or reduction of molecular oxygen, reduced flavin or flavoprotein as one donor, and incorporation of one atom of oxygen"/>
    <property type="evidence" value="ECO:0007669"/>
    <property type="project" value="UniProtKB-ARBA"/>
</dbReference>
<evidence type="ECO:0000256" key="1">
    <source>
        <dbReference type="ARBA" id="ARBA00004721"/>
    </source>
</evidence>
<keyword evidence="4 8" id="KW-0479">Metal-binding</keyword>
<evidence type="ECO:0000313" key="11">
    <source>
        <dbReference type="EMBL" id="PWA41068.1"/>
    </source>
</evidence>
<evidence type="ECO:0000256" key="6">
    <source>
        <dbReference type="ARBA" id="ARBA00023004"/>
    </source>
</evidence>
<feature type="transmembrane region" description="Helical" evidence="10">
    <location>
        <begin position="208"/>
        <end position="226"/>
    </location>
</feature>
<keyword evidence="10" id="KW-1133">Transmembrane helix</keyword>
<dbReference type="InterPro" id="IPR036396">
    <property type="entry name" value="Cyt_P450_sf"/>
</dbReference>
<dbReference type="PANTHER" id="PTHR47955:SF16">
    <property type="entry name" value="CYTOCHROME P450"/>
    <property type="match status" value="1"/>
</dbReference>
<proteinExistence type="inferred from homology"/>
<dbReference type="CDD" id="cd11072">
    <property type="entry name" value="CYP71-like"/>
    <property type="match status" value="1"/>
</dbReference>
<comment type="similarity">
    <text evidence="2 9">Belongs to the cytochrome P450 family.</text>
</comment>
<keyword evidence="7 9" id="KW-0503">Monooxygenase</keyword>
<comment type="caution">
    <text evidence="11">The sequence shown here is derived from an EMBL/GenBank/DDBJ whole genome shotgun (WGS) entry which is preliminary data.</text>
</comment>
<keyword evidence="3 8" id="KW-0349">Heme</keyword>
<dbReference type="SUPFAM" id="SSF48264">
    <property type="entry name" value="Cytochrome P450"/>
    <property type="match status" value="1"/>
</dbReference>
<evidence type="ECO:0000256" key="7">
    <source>
        <dbReference type="ARBA" id="ARBA00023033"/>
    </source>
</evidence>
<dbReference type="PROSITE" id="PS00086">
    <property type="entry name" value="CYTOCHROME_P450"/>
    <property type="match status" value="1"/>
</dbReference>
<keyword evidence="10" id="KW-0812">Transmembrane</keyword>
<evidence type="ECO:0000256" key="8">
    <source>
        <dbReference type="PIRSR" id="PIRSR602401-1"/>
    </source>
</evidence>
<dbReference type="PRINTS" id="PR00385">
    <property type="entry name" value="P450"/>
</dbReference>
<evidence type="ECO:0000256" key="10">
    <source>
        <dbReference type="SAM" id="Phobius"/>
    </source>
</evidence>
<dbReference type="GO" id="GO:0005506">
    <property type="term" value="F:iron ion binding"/>
    <property type="evidence" value="ECO:0007669"/>
    <property type="project" value="InterPro"/>
</dbReference>
<evidence type="ECO:0000256" key="9">
    <source>
        <dbReference type="RuleBase" id="RU000461"/>
    </source>
</evidence>
<dbReference type="InterPro" id="IPR017972">
    <property type="entry name" value="Cyt_P450_CS"/>
</dbReference>
<dbReference type="Pfam" id="PF00067">
    <property type="entry name" value="p450"/>
    <property type="match status" value="1"/>
</dbReference>
<evidence type="ECO:0000313" key="12">
    <source>
        <dbReference type="Proteomes" id="UP000245207"/>
    </source>
</evidence>
<evidence type="ECO:0000256" key="4">
    <source>
        <dbReference type="ARBA" id="ARBA00022723"/>
    </source>
</evidence>
<dbReference type="AlphaFoldDB" id="A0A2U1KWC2"/>
<sequence length="499" mass="56236">MEKFLSLETCLLFLFSIIILMIFTRIKLPFFSKNKKMFPPSPPKLPLIGNLHQLGSCLHLSLHALSQKHGPIILLHLGSVPTLLASSSEVAREILNTHDLSFSSRPKLPIPQIVAYGGRDIAFSPYGDFTKQLKRVAVVHLLSAKRVMSFQKVREKQIGLMFNKLEESCGTLVDVGAMLISLSNNYICMATIGRTYEGLKLIGLLRNFFDLLNVVTLGTCIPWLAWVDRLTGLVRRAEKCAKEFDEYLEDIIEEHKNKKTANKGEDETFIDILLDVQNDTTTGFTFHRDTIKAVILDAFAGGTETSASSVEMALCELIRHPQILKKLQEEITEVAQGRGMINEEDLEKMQYLKAVIKETLRMHPLSPLLGPHASTQDVKLMGYDIPAGTQVLINAWTIGRDPALWEEPTEFKPERFLPNSMNYSGNHNFEWLPFGAGRRQCPGIQFAMAFVELVLANIVYKFDLELPKGMKALDLDMTMTSGMITRRKSPLMVIPKPRF</sequence>
<reference evidence="11 12" key="1">
    <citation type="journal article" date="2018" name="Mol. Plant">
        <title>The genome of Artemisia annua provides insight into the evolution of Asteraceae family and artemisinin biosynthesis.</title>
        <authorList>
            <person name="Shen Q."/>
            <person name="Zhang L."/>
            <person name="Liao Z."/>
            <person name="Wang S."/>
            <person name="Yan T."/>
            <person name="Shi P."/>
            <person name="Liu M."/>
            <person name="Fu X."/>
            <person name="Pan Q."/>
            <person name="Wang Y."/>
            <person name="Lv Z."/>
            <person name="Lu X."/>
            <person name="Zhang F."/>
            <person name="Jiang W."/>
            <person name="Ma Y."/>
            <person name="Chen M."/>
            <person name="Hao X."/>
            <person name="Li L."/>
            <person name="Tang Y."/>
            <person name="Lv G."/>
            <person name="Zhou Y."/>
            <person name="Sun X."/>
            <person name="Brodelius P.E."/>
            <person name="Rose J.K.C."/>
            <person name="Tang K."/>
        </authorList>
    </citation>
    <scope>NUCLEOTIDE SEQUENCE [LARGE SCALE GENOMIC DNA]</scope>
    <source>
        <strain evidence="12">cv. Huhao1</strain>
        <tissue evidence="11">Leaf</tissue>
    </source>
</reference>
<keyword evidence="5 9" id="KW-0560">Oxidoreductase</keyword>
<dbReference type="Gene3D" id="1.10.630.10">
    <property type="entry name" value="Cytochrome P450"/>
    <property type="match status" value="1"/>
</dbReference>
<comment type="pathway">
    <text evidence="1">Secondary metabolite biosynthesis; terpenoid biosynthesis.</text>
</comment>
<evidence type="ECO:0000256" key="3">
    <source>
        <dbReference type="ARBA" id="ARBA00022617"/>
    </source>
</evidence>
<protein>
    <submittedName>
        <fullName evidence="11">Cytochrome P450</fullName>
    </submittedName>
</protein>
<keyword evidence="12" id="KW-1185">Reference proteome</keyword>
<dbReference type="InterPro" id="IPR002401">
    <property type="entry name" value="Cyt_P450_E_grp-I"/>
</dbReference>
<feature type="binding site" description="axial binding residue" evidence="8">
    <location>
        <position position="441"/>
    </location>
    <ligand>
        <name>heme</name>
        <dbReference type="ChEBI" id="CHEBI:30413"/>
    </ligand>
    <ligandPart>
        <name>Fe</name>
        <dbReference type="ChEBI" id="CHEBI:18248"/>
    </ligandPart>
</feature>
<accession>A0A2U1KWC2</accession>
<dbReference type="PRINTS" id="PR00463">
    <property type="entry name" value="EP450I"/>
</dbReference>
<organism evidence="11 12">
    <name type="scientific">Artemisia annua</name>
    <name type="common">Sweet wormwood</name>
    <dbReference type="NCBI Taxonomy" id="35608"/>
    <lineage>
        <taxon>Eukaryota</taxon>
        <taxon>Viridiplantae</taxon>
        <taxon>Streptophyta</taxon>
        <taxon>Embryophyta</taxon>
        <taxon>Tracheophyta</taxon>
        <taxon>Spermatophyta</taxon>
        <taxon>Magnoliopsida</taxon>
        <taxon>eudicotyledons</taxon>
        <taxon>Gunneridae</taxon>
        <taxon>Pentapetalae</taxon>
        <taxon>asterids</taxon>
        <taxon>campanulids</taxon>
        <taxon>Asterales</taxon>
        <taxon>Asteraceae</taxon>
        <taxon>Asteroideae</taxon>
        <taxon>Anthemideae</taxon>
        <taxon>Artemisiinae</taxon>
        <taxon>Artemisia</taxon>
    </lineage>
</organism>
<dbReference type="InterPro" id="IPR001128">
    <property type="entry name" value="Cyt_P450"/>
</dbReference>
<dbReference type="OrthoDB" id="1470350at2759"/>
<dbReference type="GO" id="GO:0020037">
    <property type="term" value="F:heme binding"/>
    <property type="evidence" value="ECO:0007669"/>
    <property type="project" value="InterPro"/>
</dbReference>
<name>A0A2U1KWC2_ARTAN</name>
<evidence type="ECO:0000256" key="5">
    <source>
        <dbReference type="ARBA" id="ARBA00023002"/>
    </source>
</evidence>
<keyword evidence="6 8" id="KW-0408">Iron</keyword>
<dbReference type="FunFam" id="1.10.630.10:FF:000011">
    <property type="entry name" value="Cytochrome P450 83B1"/>
    <property type="match status" value="1"/>
</dbReference>
<gene>
    <name evidence="11" type="ORF">CTI12_AA542570</name>
</gene>
<keyword evidence="10" id="KW-0472">Membrane</keyword>
<feature type="transmembrane region" description="Helical" evidence="10">
    <location>
        <begin position="6"/>
        <end position="26"/>
    </location>
</feature>
<dbReference type="PANTHER" id="PTHR47955">
    <property type="entry name" value="CYTOCHROME P450 FAMILY 71 PROTEIN"/>
    <property type="match status" value="1"/>
</dbReference>